<feature type="domain" description="WSC" evidence="3">
    <location>
        <begin position="140"/>
        <end position="233"/>
    </location>
</feature>
<dbReference type="AlphaFoldDB" id="A0AAE0U6Z6"/>
<evidence type="ECO:0000256" key="1">
    <source>
        <dbReference type="ARBA" id="ARBA00022737"/>
    </source>
</evidence>
<feature type="chain" id="PRO_5042108822" evidence="2">
    <location>
        <begin position="22"/>
        <end position="346"/>
    </location>
</feature>
<dbReference type="PANTHER" id="PTHR45964:SF5">
    <property type="entry name" value="WSCD FAMILY MEMBER CG9164"/>
    <property type="match status" value="1"/>
</dbReference>
<organism evidence="4 5">
    <name type="scientific">Podospora didyma</name>
    <dbReference type="NCBI Taxonomy" id="330526"/>
    <lineage>
        <taxon>Eukaryota</taxon>
        <taxon>Fungi</taxon>
        <taxon>Dikarya</taxon>
        <taxon>Ascomycota</taxon>
        <taxon>Pezizomycotina</taxon>
        <taxon>Sordariomycetes</taxon>
        <taxon>Sordariomycetidae</taxon>
        <taxon>Sordariales</taxon>
        <taxon>Podosporaceae</taxon>
        <taxon>Podospora</taxon>
    </lineage>
</organism>
<dbReference type="PANTHER" id="PTHR45964">
    <property type="entry name" value="WSCD FAMILY MEMBER CG9164"/>
    <property type="match status" value="1"/>
</dbReference>
<dbReference type="PROSITE" id="PS51212">
    <property type="entry name" value="WSC"/>
    <property type="match status" value="3"/>
</dbReference>
<dbReference type="InterPro" id="IPR002889">
    <property type="entry name" value="WSC_carb-bd"/>
</dbReference>
<keyword evidence="1" id="KW-0677">Repeat</keyword>
<feature type="signal peptide" evidence="2">
    <location>
        <begin position="1"/>
        <end position="21"/>
    </location>
</feature>
<feature type="domain" description="WSC" evidence="3">
    <location>
        <begin position="256"/>
        <end position="346"/>
    </location>
</feature>
<gene>
    <name evidence="4" type="ORF">B0H63DRAFT_554252</name>
</gene>
<feature type="domain" description="WSC" evidence="3">
    <location>
        <begin position="38"/>
        <end position="129"/>
    </location>
</feature>
<evidence type="ECO:0000259" key="3">
    <source>
        <dbReference type="PROSITE" id="PS51212"/>
    </source>
</evidence>
<reference evidence="4" key="1">
    <citation type="journal article" date="2023" name="Mol. Phylogenet. Evol.">
        <title>Genome-scale phylogeny and comparative genomics of the fungal order Sordariales.</title>
        <authorList>
            <person name="Hensen N."/>
            <person name="Bonometti L."/>
            <person name="Westerberg I."/>
            <person name="Brannstrom I.O."/>
            <person name="Guillou S."/>
            <person name="Cros-Aarteil S."/>
            <person name="Calhoun S."/>
            <person name="Haridas S."/>
            <person name="Kuo A."/>
            <person name="Mondo S."/>
            <person name="Pangilinan J."/>
            <person name="Riley R."/>
            <person name="LaButti K."/>
            <person name="Andreopoulos B."/>
            <person name="Lipzen A."/>
            <person name="Chen C."/>
            <person name="Yan M."/>
            <person name="Daum C."/>
            <person name="Ng V."/>
            <person name="Clum A."/>
            <person name="Steindorff A."/>
            <person name="Ohm R.A."/>
            <person name="Martin F."/>
            <person name="Silar P."/>
            <person name="Natvig D.O."/>
            <person name="Lalanne C."/>
            <person name="Gautier V."/>
            <person name="Ament-Velasquez S.L."/>
            <person name="Kruys A."/>
            <person name="Hutchinson M.I."/>
            <person name="Powell A.J."/>
            <person name="Barry K."/>
            <person name="Miller A.N."/>
            <person name="Grigoriev I.V."/>
            <person name="Debuchy R."/>
            <person name="Gladieux P."/>
            <person name="Hiltunen Thoren M."/>
            <person name="Johannesson H."/>
        </authorList>
    </citation>
    <scope>NUCLEOTIDE SEQUENCE</scope>
    <source>
        <strain evidence="4">CBS 232.78</strain>
    </source>
</reference>
<dbReference type="Pfam" id="PF01822">
    <property type="entry name" value="WSC"/>
    <property type="match status" value="3"/>
</dbReference>
<evidence type="ECO:0000313" key="4">
    <source>
        <dbReference type="EMBL" id="KAK3392754.1"/>
    </source>
</evidence>
<proteinExistence type="predicted"/>
<evidence type="ECO:0000313" key="5">
    <source>
        <dbReference type="Proteomes" id="UP001285441"/>
    </source>
</evidence>
<dbReference type="InterPro" id="IPR051589">
    <property type="entry name" value="Sialate-O-sulfotransferase"/>
</dbReference>
<dbReference type="SMART" id="SM00321">
    <property type="entry name" value="WSC"/>
    <property type="match status" value="3"/>
</dbReference>
<dbReference type="EMBL" id="JAULSW010000001">
    <property type="protein sequence ID" value="KAK3392754.1"/>
    <property type="molecule type" value="Genomic_DNA"/>
</dbReference>
<protein>
    <submittedName>
        <fullName evidence="4">WSC domain-containing protein</fullName>
    </submittedName>
</protein>
<comment type="caution">
    <text evidence="4">The sequence shown here is derived from an EMBL/GenBank/DDBJ whole genome shotgun (WGS) entry which is preliminary data.</text>
</comment>
<reference evidence="4" key="2">
    <citation type="submission" date="2023-06" db="EMBL/GenBank/DDBJ databases">
        <authorList>
            <consortium name="Lawrence Berkeley National Laboratory"/>
            <person name="Haridas S."/>
            <person name="Hensen N."/>
            <person name="Bonometti L."/>
            <person name="Westerberg I."/>
            <person name="Brannstrom I.O."/>
            <person name="Guillou S."/>
            <person name="Cros-Aarteil S."/>
            <person name="Calhoun S."/>
            <person name="Kuo A."/>
            <person name="Mondo S."/>
            <person name="Pangilinan J."/>
            <person name="Riley R."/>
            <person name="LaButti K."/>
            <person name="Andreopoulos B."/>
            <person name="Lipzen A."/>
            <person name="Chen C."/>
            <person name="Yanf M."/>
            <person name="Daum C."/>
            <person name="Ng V."/>
            <person name="Clum A."/>
            <person name="Steindorff A."/>
            <person name="Ohm R."/>
            <person name="Martin F."/>
            <person name="Silar P."/>
            <person name="Natvig D."/>
            <person name="Lalanne C."/>
            <person name="Gautier V."/>
            <person name="Ament-velasquez S.L."/>
            <person name="Kruys A."/>
            <person name="Hutchinson M.I."/>
            <person name="Powell A.J."/>
            <person name="Barry K."/>
            <person name="Miller A.N."/>
            <person name="Grigoriev I.V."/>
            <person name="Debuchy R."/>
            <person name="Gladieux P."/>
            <person name="Thoren M.H."/>
            <person name="Johannesson H."/>
        </authorList>
    </citation>
    <scope>NUCLEOTIDE SEQUENCE</scope>
    <source>
        <strain evidence="4">CBS 232.78</strain>
    </source>
</reference>
<evidence type="ECO:0000256" key="2">
    <source>
        <dbReference type="SAM" id="SignalP"/>
    </source>
</evidence>
<sequence length="346" mass="36200">MERLLTLVAFSAAFSGLGVNGSPHNPAFRRRAVAQIPGYDFAGCYTEATGMRALTGSSFFDDLMTVNKCAVACAGFAYFGVEYGRECYCGASPNQGSVLTELSECSFPCPGDSTQNCGAGNRLDMYKQSAAPPPPATPTSYAYRGCYAEPAGSRALPGKFLGSNDMTVAKCGTFCASSGYTFFGLEYYTECYCGYAVASNALPAPEADCKFPCAGNHDDTCGGDWRLNVYEFGAASPSSTSSSASTAPTPTPPPANYISQGCYTEATGIRALSGTAFFDDLMTVAKCAAVCSSYTYFGLEYGRECYCGNQLNQGSVSTAISECSFNCPGKPSEKCGAGSRLNFSGG</sequence>
<keyword evidence="5" id="KW-1185">Reference proteome</keyword>
<keyword evidence="2" id="KW-0732">Signal</keyword>
<dbReference type="Proteomes" id="UP001285441">
    <property type="component" value="Unassembled WGS sequence"/>
</dbReference>
<accession>A0AAE0U6Z6</accession>
<name>A0AAE0U6Z6_9PEZI</name>